<protein>
    <recommendedName>
        <fullName evidence="1">DUF4340 domain-containing protein</fullName>
    </recommendedName>
</protein>
<feature type="domain" description="DUF4340" evidence="1">
    <location>
        <begin position="80"/>
        <end position="211"/>
    </location>
</feature>
<dbReference type="Proteomes" id="UP000198324">
    <property type="component" value="Unassembled WGS sequence"/>
</dbReference>
<dbReference type="AlphaFoldDB" id="A0A238XSD2"/>
<reference evidence="2 3" key="1">
    <citation type="submission" date="2017-06" db="EMBL/GenBank/DDBJ databases">
        <authorList>
            <person name="Kim H.J."/>
            <person name="Triplett B.A."/>
        </authorList>
    </citation>
    <scope>NUCLEOTIDE SEQUENCE [LARGE SCALE GENOMIC DNA]</scope>
    <source>
        <strain evidence="2 3">DSM 13116</strain>
    </source>
</reference>
<dbReference type="Pfam" id="PF14238">
    <property type="entry name" value="DUF4340"/>
    <property type="match status" value="1"/>
</dbReference>
<proteinExistence type="predicted"/>
<sequence length="455" mass="50556">MTTPATRFGLLLFLALLTALGAAFFLFQQERRLASSVWPEYALDDVRSIEVATRKERYTLLHEASGWVVRLEGGEDDAPPVPADVSRIDALLSSVAHNRPRQMVDPGSEGAGQALADSTVQITIKPVRADDREARLTLGIETPTGAAIYAHSSLAPAALFLLDASVLHHFDKPSDYFFDTRLLDVRGEDIQRLTLVGAGGVQWDMERKDDLFIFAVPDSMRGSTVTASEVRLYVHNLTAIAADVILTRPDRQVNGRPACSIEMLLPKSTAPLKLELFAPLDAEQVYGRSTRHPAGFLLDREKAKNLVRQAYDMQWRGVVNFDSSRVEGARVYSVSHNQTLAVEKTPAGWAERDTGRAIPGIDMTLWRLKEMRFEAEPVSRLGYPAAQRLEFDLLAKDGAVVTSFTFFSDPRLPAGQCWLKVGKEEMYYPVTSQLLEDVQGYLPAWPQKAPQQDEN</sequence>
<keyword evidence="3" id="KW-1185">Reference proteome</keyword>
<evidence type="ECO:0000313" key="3">
    <source>
        <dbReference type="Proteomes" id="UP000198324"/>
    </source>
</evidence>
<dbReference type="EMBL" id="FZOC01000001">
    <property type="protein sequence ID" value="SNR61612.1"/>
    <property type="molecule type" value="Genomic_DNA"/>
</dbReference>
<evidence type="ECO:0000259" key="1">
    <source>
        <dbReference type="Pfam" id="PF14238"/>
    </source>
</evidence>
<name>A0A238XSD2_9BACT</name>
<dbReference type="RefSeq" id="WP_179216833.1">
    <property type="nucleotide sequence ID" value="NZ_FZOC01000001.1"/>
</dbReference>
<organism evidence="2 3">
    <name type="scientific">Humidesulfovibrio mexicanus</name>
    <dbReference type="NCBI Taxonomy" id="147047"/>
    <lineage>
        <taxon>Bacteria</taxon>
        <taxon>Pseudomonadati</taxon>
        <taxon>Thermodesulfobacteriota</taxon>
        <taxon>Desulfovibrionia</taxon>
        <taxon>Desulfovibrionales</taxon>
        <taxon>Desulfovibrionaceae</taxon>
        <taxon>Humidesulfovibrio</taxon>
    </lineage>
</organism>
<evidence type="ECO:0000313" key="2">
    <source>
        <dbReference type="EMBL" id="SNR61612.1"/>
    </source>
</evidence>
<accession>A0A238XSD2</accession>
<gene>
    <name evidence="2" type="ORF">SAMN04488503_0377</name>
</gene>
<dbReference type="InterPro" id="IPR025641">
    <property type="entry name" value="DUF4340"/>
</dbReference>